<dbReference type="STRING" id="576137.A0A1L7X3W3"/>
<dbReference type="Pfam" id="PF11017">
    <property type="entry name" value="DUF2855"/>
    <property type="match status" value="1"/>
</dbReference>
<dbReference type="Proteomes" id="UP000184330">
    <property type="component" value="Unassembled WGS sequence"/>
</dbReference>
<evidence type="ECO:0000313" key="2">
    <source>
        <dbReference type="Proteomes" id="UP000184330"/>
    </source>
</evidence>
<dbReference type="InterPro" id="IPR021276">
    <property type="entry name" value="DUF2855"/>
</dbReference>
<evidence type="ECO:0000313" key="1">
    <source>
        <dbReference type="EMBL" id="CZR59677.1"/>
    </source>
</evidence>
<sequence length="435" mass="47672">MASTVPVIQVLSRRNYEDQHMVSLPDALPLPALPPSSLRIKTSIISLTTNNLTYAKFGHLLGWWDIHLLPQSITVEYSDPQKFGRISGWGYGTVTDSTVPGVEVDTQLWGYLPIGTLPVDVEVQVDPKVSNQIVATSKHRQHVLPIYNRYLAYPPAKSAEEASKLQQSQAYDSLMQVLFETSYLTNRFVFPSNPAELVHPTGSPDDGWNLEKGDIGPKTTVVLFSPSGKTALSFAHQLKHARPASKQPHSIIGVGSSSSKPFSENTGLFDKVLAYEADSGDLTMELNLLPDSKLVILDFGARGNAPARWVAKLRPTYKEIVQIDLAGEVGPEPPEKVTEKFMAKRRGGDPSENAASFSTGSLVLNASGLRSQAMAILGEKRYFEEFLREWNGFKAQGGVKGLEFVWGSGMEDLKGGWEALCRGEVGPNMGLLYKL</sequence>
<accession>A0A1L7X3W3</accession>
<name>A0A1L7X3W3_9HELO</name>
<dbReference type="EMBL" id="FJOG01000014">
    <property type="protein sequence ID" value="CZR59677.1"/>
    <property type="molecule type" value="Genomic_DNA"/>
</dbReference>
<dbReference type="OrthoDB" id="192702at2759"/>
<protein>
    <submittedName>
        <fullName evidence="1">Uncharacterized protein</fullName>
    </submittedName>
</protein>
<keyword evidence="2" id="KW-1185">Reference proteome</keyword>
<gene>
    <name evidence="1" type="ORF">PAC_09571</name>
</gene>
<dbReference type="AlphaFoldDB" id="A0A1L7X3W3"/>
<proteinExistence type="predicted"/>
<organism evidence="1 2">
    <name type="scientific">Phialocephala subalpina</name>
    <dbReference type="NCBI Taxonomy" id="576137"/>
    <lineage>
        <taxon>Eukaryota</taxon>
        <taxon>Fungi</taxon>
        <taxon>Dikarya</taxon>
        <taxon>Ascomycota</taxon>
        <taxon>Pezizomycotina</taxon>
        <taxon>Leotiomycetes</taxon>
        <taxon>Helotiales</taxon>
        <taxon>Mollisiaceae</taxon>
        <taxon>Phialocephala</taxon>
        <taxon>Phialocephala fortinii species complex</taxon>
    </lineage>
</organism>
<reference evidence="1 2" key="1">
    <citation type="submission" date="2016-03" db="EMBL/GenBank/DDBJ databases">
        <authorList>
            <person name="Ploux O."/>
        </authorList>
    </citation>
    <scope>NUCLEOTIDE SEQUENCE [LARGE SCALE GENOMIC DNA]</scope>
    <source>
        <strain evidence="1 2">UAMH 11012</strain>
    </source>
</reference>